<proteinExistence type="predicted"/>
<reference evidence="3" key="1">
    <citation type="submission" date="2016-10" db="EMBL/GenBank/DDBJ databases">
        <authorList>
            <person name="Varghese N."/>
            <person name="Submissions S."/>
        </authorList>
    </citation>
    <scope>NUCLEOTIDE SEQUENCE [LARGE SCALE GENOMIC DNA]</scope>
    <source>
        <strain evidence="3">RD 26</strain>
    </source>
</reference>
<feature type="region of interest" description="Disordered" evidence="1">
    <location>
        <begin position="341"/>
        <end position="363"/>
    </location>
</feature>
<evidence type="ECO:0000313" key="3">
    <source>
        <dbReference type="Proteomes" id="UP000198932"/>
    </source>
</evidence>
<organism evidence="2 3">
    <name type="scientific">Halorubrum sodomense</name>
    <dbReference type="NCBI Taxonomy" id="35743"/>
    <lineage>
        <taxon>Archaea</taxon>
        <taxon>Methanobacteriati</taxon>
        <taxon>Methanobacteriota</taxon>
        <taxon>Stenosarchaea group</taxon>
        <taxon>Halobacteria</taxon>
        <taxon>Halobacteriales</taxon>
        <taxon>Haloferacaceae</taxon>
        <taxon>Halorubrum</taxon>
    </lineage>
</organism>
<evidence type="ECO:0000313" key="2">
    <source>
        <dbReference type="EMBL" id="SFR46923.1"/>
    </source>
</evidence>
<dbReference type="Proteomes" id="UP000198932">
    <property type="component" value="Unassembled WGS sequence"/>
</dbReference>
<dbReference type="InterPro" id="IPR043901">
    <property type="entry name" value="DUF5787"/>
</dbReference>
<dbReference type="AlphaFoldDB" id="A0A1I6GXE0"/>
<accession>A0A1I6GXE0</accession>
<keyword evidence="3" id="KW-1185">Reference proteome</keyword>
<gene>
    <name evidence="2" type="ORF">SAMN04487937_2159</name>
</gene>
<dbReference type="STRING" id="35743.SAMN04487937_2159"/>
<dbReference type="EMBL" id="FOYN01000003">
    <property type="protein sequence ID" value="SFR46923.1"/>
    <property type="molecule type" value="Genomic_DNA"/>
</dbReference>
<sequence length="381" mass="42554">MVSGTYGPARLEVGGSTLNYADRDAGAHRDRSTPAPRAISFCPYPPTVRPVTPDAEFGYELLVCRYAELAWHPSEGPRPAIVARQLGTEARRWDTVVIEVDPAAFARRREFGDRTLDSDLLHVVRGAPAEWAFYRDALPDPGYPWRYVRQAVHRAAGRDLIAKRRDGNRIQIRRKRPYPDWVERIVAVENKPDLDRSAADRLVDQLAHDVETALADEAWLATETTGERVEPALLRELPVEAGILATDFSAGVDADAADVAWHPSDLAPAEGEARSPETETLRLEIAERAYGKGWRSYHDTMRPDCRHFELRREGGALVPHCAAKGTLPTARECSGSCPEFSPEPPGWRTNGWPIEGGPGKGFTRVLARRRDRERDRVETVE</sequence>
<dbReference type="Pfam" id="PF19100">
    <property type="entry name" value="DUF5787"/>
    <property type="match status" value="1"/>
</dbReference>
<protein>
    <submittedName>
        <fullName evidence="2">Uncharacterized protein</fullName>
    </submittedName>
</protein>
<name>A0A1I6GXE0_HALSD</name>
<evidence type="ECO:0000256" key="1">
    <source>
        <dbReference type="SAM" id="MobiDB-lite"/>
    </source>
</evidence>